<dbReference type="InterPro" id="IPR038330">
    <property type="entry name" value="TspO/MBR-related_sf"/>
</dbReference>
<protein>
    <submittedName>
        <fullName evidence="7">Tryptophan-rich sensory protein</fullName>
    </submittedName>
</protein>
<feature type="transmembrane region" description="Helical" evidence="6">
    <location>
        <begin position="80"/>
        <end position="99"/>
    </location>
</feature>
<evidence type="ECO:0000256" key="3">
    <source>
        <dbReference type="ARBA" id="ARBA00022692"/>
    </source>
</evidence>
<dbReference type="Pfam" id="PF03073">
    <property type="entry name" value="TspO_MBR"/>
    <property type="match status" value="1"/>
</dbReference>
<comment type="similarity">
    <text evidence="2">Belongs to the TspO/BZRP family.</text>
</comment>
<dbReference type="InterPro" id="IPR004307">
    <property type="entry name" value="TspO_MBR"/>
</dbReference>
<comment type="subcellular location">
    <subcellularLocation>
        <location evidence="1">Membrane</location>
        <topology evidence="1">Multi-pass membrane protein</topology>
    </subcellularLocation>
</comment>
<evidence type="ECO:0000256" key="5">
    <source>
        <dbReference type="ARBA" id="ARBA00023136"/>
    </source>
</evidence>
<dbReference type="EMBL" id="JAEDXU010000008">
    <property type="protein sequence ID" value="MBP1047534.1"/>
    <property type="molecule type" value="Genomic_DNA"/>
</dbReference>
<dbReference type="PANTHER" id="PTHR10057">
    <property type="entry name" value="PERIPHERAL-TYPE BENZODIAZEPINE RECEPTOR"/>
    <property type="match status" value="1"/>
</dbReference>
<organism evidence="7 8">
    <name type="scientific">Enterococcus larvae</name>
    <dbReference type="NCBI Taxonomy" id="2794352"/>
    <lineage>
        <taxon>Bacteria</taxon>
        <taxon>Bacillati</taxon>
        <taxon>Bacillota</taxon>
        <taxon>Bacilli</taxon>
        <taxon>Lactobacillales</taxon>
        <taxon>Enterococcaceae</taxon>
        <taxon>Enterococcus</taxon>
    </lineage>
</organism>
<evidence type="ECO:0000313" key="7">
    <source>
        <dbReference type="EMBL" id="MBP1047534.1"/>
    </source>
</evidence>
<keyword evidence="3 6" id="KW-0812">Transmembrane</keyword>
<dbReference type="CDD" id="cd15904">
    <property type="entry name" value="TSPO_MBR"/>
    <property type="match status" value="1"/>
</dbReference>
<feature type="transmembrane region" description="Helical" evidence="6">
    <location>
        <begin position="132"/>
        <end position="156"/>
    </location>
</feature>
<dbReference type="PANTHER" id="PTHR10057:SF0">
    <property type="entry name" value="TRANSLOCATOR PROTEIN"/>
    <property type="match status" value="1"/>
</dbReference>
<evidence type="ECO:0000256" key="1">
    <source>
        <dbReference type="ARBA" id="ARBA00004141"/>
    </source>
</evidence>
<comment type="caution">
    <text evidence="7">The sequence shown here is derived from an EMBL/GenBank/DDBJ whole genome shotgun (WGS) entry which is preliminary data.</text>
</comment>
<gene>
    <name evidence="7" type="ORF">I6N96_14705</name>
</gene>
<dbReference type="Proteomes" id="UP000673375">
    <property type="component" value="Unassembled WGS sequence"/>
</dbReference>
<reference evidence="7 8" key="1">
    <citation type="submission" date="2020-12" db="EMBL/GenBank/DDBJ databases">
        <title>Vagococcus allomyrinae sp. nov. and Enterococcus lavae sp. nov., isolated from the larvae of Allomyrina dichotoma.</title>
        <authorList>
            <person name="Lee S.D."/>
        </authorList>
    </citation>
    <scope>NUCLEOTIDE SEQUENCE [LARGE SCALE GENOMIC DNA]</scope>
    <source>
        <strain evidence="7 8">BWM-S5</strain>
    </source>
</reference>
<dbReference type="Gene3D" id="1.20.1260.100">
    <property type="entry name" value="TspO/MBR protein"/>
    <property type="match status" value="1"/>
</dbReference>
<keyword evidence="5 6" id="KW-0472">Membrane</keyword>
<evidence type="ECO:0000256" key="6">
    <source>
        <dbReference type="SAM" id="Phobius"/>
    </source>
</evidence>
<evidence type="ECO:0000313" key="8">
    <source>
        <dbReference type="Proteomes" id="UP000673375"/>
    </source>
</evidence>
<feature type="transmembrane region" description="Helical" evidence="6">
    <location>
        <begin position="48"/>
        <end position="68"/>
    </location>
</feature>
<evidence type="ECO:0000256" key="2">
    <source>
        <dbReference type="ARBA" id="ARBA00007524"/>
    </source>
</evidence>
<proteinExistence type="inferred from homology"/>
<evidence type="ECO:0000256" key="4">
    <source>
        <dbReference type="ARBA" id="ARBA00022989"/>
    </source>
</evidence>
<keyword evidence="8" id="KW-1185">Reference proteome</keyword>
<feature type="transmembrane region" description="Helical" evidence="6">
    <location>
        <begin position="105"/>
        <end position="125"/>
    </location>
</feature>
<name>A0ABS4CLR4_9ENTE</name>
<accession>A0ABS4CLR4</accession>
<keyword evidence="4 6" id="KW-1133">Transmembrane helix</keyword>
<sequence length="157" mass="17493">MTIKRIILFLACIIGVELTGSLSGFLTGDISGKYAEMIKPPLSPPGSLVGMVWVVLYFLMGVSLFLLLTAEQQKKDKQKAVGLFFVQLVVNFIWSLIFFGGEYMWLGVIVCLLLASLILLSIVIFHKVRPWAAYLLVPYLIWVCFATYLSIGLALLN</sequence>
<dbReference type="RefSeq" id="WP_209558313.1">
    <property type="nucleotide sequence ID" value="NZ_JAEDXU010000008.1"/>
</dbReference>
<dbReference type="PIRSF" id="PIRSF005859">
    <property type="entry name" value="PBR"/>
    <property type="match status" value="1"/>
</dbReference>